<gene>
    <name evidence="1" type="ORF">LCGC14_2709080</name>
</gene>
<dbReference type="AlphaFoldDB" id="A0A0F8ZDI2"/>
<comment type="caution">
    <text evidence="1">The sequence shown here is derived from an EMBL/GenBank/DDBJ whole genome shotgun (WGS) entry which is preliminary data.</text>
</comment>
<dbReference type="EMBL" id="LAZR01048485">
    <property type="protein sequence ID" value="KKK91823.1"/>
    <property type="molecule type" value="Genomic_DNA"/>
</dbReference>
<accession>A0A0F8ZDI2</accession>
<protein>
    <recommendedName>
        <fullName evidence="2">Peptidase A2 domain-containing protein</fullName>
    </recommendedName>
</protein>
<reference evidence="1" key="1">
    <citation type="journal article" date="2015" name="Nature">
        <title>Complex archaea that bridge the gap between prokaryotes and eukaryotes.</title>
        <authorList>
            <person name="Spang A."/>
            <person name="Saw J.H."/>
            <person name="Jorgensen S.L."/>
            <person name="Zaremba-Niedzwiedzka K."/>
            <person name="Martijn J."/>
            <person name="Lind A.E."/>
            <person name="van Eijk R."/>
            <person name="Schleper C."/>
            <person name="Guy L."/>
            <person name="Ettema T.J."/>
        </authorList>
    </citation>
    <scope>NUCLEOTIDE SEQUENCE</scope>
</reference>
<evidence type="ECO:0008006" key="2">
    <source>
        <dbReference type="Google" id="ProtNLM"/>
    </source>
</evidence>
<proteinExistence type="predicted"/>
<evidence type="ECO:0000313" key="1">
    <source>
        <dbReference type="EMBL" id="KKK91823.1"/>
    </source>
</evidence>
<name>A0A0F8ZDI2_9ZZZZ</name>
<organism evidence="1">
    <name type="scientific">marine sediment metagenome</name>
    <dbReference type="NCBI Taxonomy" id="412755"/>
    <lineage>
        <taxon>unclassified sequences</taxon>
        <taxon>metagenomes</taxon>
        <taxon>ecological metagenomes</taxon>
    </lineage>
</organism>
<sequence length="176" mass="20115">MKKLKLTFKYSLPPGLRKKKIPPGVNVQTYPFIPVRFYSKTGKTNIIEALLDSGSDIIHINRDISSFLSLPQGQKVDGGGMGGKYVAYNTKVGLILGRGGREVDFGYVNVVFPEKEMDVPILIGRIPVFEEFKIIFEEYNKKFILIPKEEFIEKKKKTKKKAWRKTLLDNSPIFEE</sequence>